<evidence type="ECO:0000256" key="1">
    <source>
        <dbReference type="ARBA" id="ARBA00004123"/>
    </source>
</evidence>
<dbReference type="Gene3D" id="3.30.160.60">
    <property type="entry name" value="Classic Zinc Finger"/>
    <property type="match status" value="2"/>
</dbReference>
<dbReference type="PANTHER" id="PTHR14196">
    <property type="entry name" value="ODD-SKIPPED - RELATED"/>
    <property type="match status" value="1"/>
</dbReference>
<dbReference type="FunFam" id="3.30.160.60:FF:000146">
    <property type="entry name" value="C2H2 type zinc finger protein"/>
    <property type="match status" value="1"/>
</dbReference>
<dbReference type="InterPro" id="IPR036236">
    <property type="entry name" value="Znf_C2H2_sf"/>
</dbReference>
<dbReference type="GO" id="GO:0005634">
    <property type="term" value="C:nucleus"/>
    <property type="evidence" value="ECO:0007669"/>
    <property type="project" value="UniProtKB-SubCell"/>
</dbReference>
<evidence type="ECO:0000256" key="10">
    <source>
        <dbReference type="SAM" id="MobiDB-lite"/>
    </source>
</evidence>
<evidence type="ECO:0000256" key="6">
    <source>
        <dbReference type="ARBA" id="ARBA00023015"/>
    </source>
</evidence>
<dbReference type="Pfam" id="PF00096">
    <property type="entry name" value="zf-C2H2"/>
    <property type="match status" value="2"/>
</dbReference>
<keyword evidence="2" id="KW-0479">Metal-binding</keyword>
<gene>
    <name evidence="12" type="ORF">BU26DRAFT_505088</name>
</gene>
<keyword evidence="7" id="KW-0804">Transcription</keyword>
<dbReference type="SUPFAM" id="SSF57667">
    <property type="entry name" value="beta-beta-alpha zinc fingers"/>
    <property type="match status" value="1"/>
</dbReference>
<reference evidence="12" key="1">
    <citation type="journal article" date="2020" name="Stud. Mycol.">
        <title>101 Dothideomycetes genomes: a test case for predicting lifestyles and emergence of pathogens.</title>
        <authorList>
            <person name="Haridas S."/>
            <person name="Albert R."/>
            <person name="Binder M."/>
            <person name="Bloem J."/>
            <person name="Labutti K."/>
            <person name="Salamov A."/>
            <person name="Andreopoulos B."/>
            <person name="Baker S."/>
            <person name="Barry K."/>
            <person name="Bills G."/>
            <person name="Bluhm B."/>
            <person name="Cannon C."/>
            <person name="Castanera R."/>
            <person name="Culley D."/>
            <person name="Daum C."/>
            <person name="Ezra D."/>
            <person name="Gonzalez J."/>
            <person name="Henrissat B."/>
            <person name="Kuo A."/>
            <person name="Liang C."/>
            <person name="Lipzen A."/>
            <person name="Lutzoni F."/>
            <person name="Magnuson J."/>
            <person name="Mondo S."/>
            <person name="Nolan M."/>
            <person name="Ohm R."/>
            <person name="Pangilinan J."/>
            <person name="Park H.-J."/>
            <person name="Ramirez L."/>
            <person name="Alfaro M."/>
            <person name="Sun H."/>
            <person name="Tritt A."/>
            <person name="Yoshinaga Y."/>
            <person name="Zwiers L.-H."/>
            <person name="Turgeon B."/>
            <person name="Goodwin S."/>
            <person name="Spatafora J."/>
            <person name="Crous P."/>
            <person name="Grigoriev I."/>
        </authorList>
    </citation>
    <scope>NUCLEOTIDE SEQUENCE</scope>
    <source>
        <strain evidence="12">CBS 122368</strain>
    </source>
</reference>
<keyword evidence="4 9" id="KW-0863">Zinc-finger</keyword>
<comment type="subcellular location">
    <subcellularLocation>
        <location evidence="1">Nucleus</location>
    </subcellularLocation>
</comment>
<dbReference type="SMART" id="SM00355">
    <property type="entry name" value="ZnF_C2H2"/>
    <property type="match status" value="2"/>
</dbReference>
<dbReference type="EMBL" id="ML987195">
    <property type="protein sequence ID" value="KAF2248976.1"/>
    <property type="molecule type" value="Genomic_DNA"/>
</dbReference>
<dbReference type="Proteomes" id="UP000800094">
    <property type="component" value="Unassembled WGS sequence"/>
</dbReference>
<keyword evidence="5" id="KW-0862">Zinc</keyword>
<dbReference type="GO" id="GO:0000981">
    <property type="term" value="F:DNA-binding transcription factor activity, RNA polymerase II-specific"/>
    <property type="evidence" value="ECO:0007669"/>
    <property type="project" value="TreeGrafter"/>
</dbReference>
<dbReference type="GO" id="GO:0008270">
    <property type="term" value="F:zinc ion binding"/>
    <property type="evidence" value="ECO:0007669"/>
    <property type="project" value="UniProtKB-KW"/>
</dbReference>
<evidence type="ECO:0000256" key="5">
    <source>
        <dbReference type="ARBA" id="ARBA00022833"/>
    </source>
</evidence>
<dbReference type="PANTHER" id="PTHR14196:SF0">
    <property type="entry name" value="PROTEIN BOWEL"/>
    <property type="match status" value="1"/>
</dbReference>
<dbReference type="FunFam" id="3.30.160.60:FF:000303">
    <property type="entry name" value="Zinc finger protein 41"/>
    <property type="match status" value="1"/>
</dbReference>
<dbReference type="GO" id="GO:0000977">
    <property type="term" value="F:RNA polymerase II transcription regulatory region sequence-specific DNA binding"/>
    <property type="evidence" value="ECO:0007669"/>
    <property type="project" value="TreeGrafter"/>
</dbReference>
<evidence type="ECO:0000256" key="9">
    <source>
        <dbReference type="PROSITE-ProRule" id="PRU00042"/>
    </source>
</evidence>
<evidence type="ECO:0000256" key="8">
    <source>
        <dbReference type="ARBA" id="ARBA00023242"/>
    </source>
</evidence>
<accession>A0A6A6IEZ9</accession>
<keyword evidence="3" id="KW-0677">Repeat</keyword>
<evidence type="ECO:0000313" key="12">
    <source>
        <dbReference type="EMBL" id="KAF2248976.1"/>
    </source>
</evidence>
<evidence type="ECO:0000256" key="3">
    <source>
        <dbReference type="ARBA" id="ARBA00022737"/>
    </source>
</evidence>
<keyword evidence="6" id="KW-0805">Transcription regulation</keyword>
<proteinExistence type="predicted"/>
<feature type="domain" description="C2H2-type" evidence="11">
    <location>
        <begin position="186"/>
        <end position="213"/>
    </location>
</feature>
<keyword evidence="8" id="KW-0539">Nucleus</keyword>
<dbReference type="GeneID" id="54580154"/>
<feature type="region of interest" description="Disordered" evidence="10">
    <location>
        <begin position="1"/>
        <end position="69"/>
    </location>
</feature>
<dbReference type="AlphaFoldDB" id="A0A6A6IEZ9"/>
<dbReference type="InterPro" id="IPR013087">
    <property type="entry name" value="Znf_C2H2_type"/>
</dbReference>
<dbReference type="PROSITE" id="PS50157">
    <property type="entry name" value="ZINC_FINGER_C2H2_2"/>
    <property type="match status" value="2"/>
</dbReference>
<dbReference type="RefSeq" id="XP_033683980.1">
    <property type="nucleotide sequence ID" value="XM_033826824.1"/>
</dbReference>
<dbReference type="InterPro" id="IPR050717">
    <property type="entry name" value="C2H2-ZF_Transcription_Reg"/>
</dbReference>
<dbReference type="PROSITE" id="PS00028">
    <property type="entry name" value="ZINC_FINGER_C2H2_1"/>
    <property type="match status" value="2"/>
</dbReference>
<evidence type="ECO:0000313" key="13">
    <source>
        <dbReference type="Proteomes" id="UP000800094"/>
    </source>
</evidence>
<evidence type="ECO:0000256" key="2">
    <source>
        <dbReference type="ARBA" id="ARBA00022723"/>
    </source>
</evidence>
<name>A0A6A6IEZ9_9PLEO</name>
<sequence>MSLLQLPPSSPWHRANGTPTLTTKSQLSPEGLSHLGRRPERELSQLGWAGARKPDLGVLRPEPKQEFNPAPALTLGKRHMYSPSVNAARAFGLEKLRTTGPLVLESSTPTVPTALSSGGVHSSAASGFSTVHGFGPGRVPTSAAEIAFDSIQAQIGTTMEPPKAKSNGSGDVLPKAKRTQKHPATFQCTLCPKRFTRAYNLRSHLRTHADERPFICSVCGKAFSRQNDRKRHEHIHNRRVAEEEYLRHQHDGRPRVEVPSSSGALEVNGCIHMHYTISQDTTTAAAGEARKKEKLCAVRDRRKILPAKTRCTTGARTRARTGRSSMGQRRDRWLLGDFRPSFSHKGALGEVDR</sequence>
<protein>
    <recommendedName>
        <fullName evidence="11">C2H2-type domain-containing protein</fullName>
    </recommendedName>
</protein>
<evidence type="ECO:0000259" key="11">
    <source>
        <dbReference type="PROSITE" id="PS50157"/>
    </source>
</evidence>
<organism evidence="12 13">
    <name type="scientific">Trematosphaeria pertusa</name>
    <dbReference type="NCBI Taxonomy" id="390896"/>
    <lineage>
        <taxon>Eukaryota</taxon>
        <taxon>Fungi</taxon>
        <taxon>Dikarya</taxon>
        <taxon>Ascomycota</taxon>
        <taxon>Pezizomycotina</taxon>
        <taxon>Dothideomycetes</taxon>
        <taxon>Pleosporomycetidae</taxon>
        <taxon>Pleosporales</taxon>
        <taxon>Massarineae</taxon>
        <taxon>Trematosphaeriaceae</taxon>
        <taxon>Trematosphaeria</taxon>
    </lineage>
</organism>
<evidence type="ECO:0000256" key="7">
    <source>
        <dbReference type="ARBA" id="ARBA00023163"/>
    </source>
</evidence>
<keyword evidence="13" id="KW-1185">Reference proteome</keyword>
<feature type="domain" description="C2H2-type" evidence="11">
    <location>
        <begin position="214"/>
        <end position="241"/>
    </location>
</feature>
<evidence type="ECO:0000256" key="4">
    <source>
        <dbReference type="ARBA" id="ARBA00022771"/>
    </source>
</evidence>
<feature type="compositionally biased region" description="Polar residues" evidence="10">
    <location>
        <begin position="17"/>
        <end position="28"/>
    </location>
</feature>
<dbReference type="OrthoDB" id="8117402at2759"/>
<feature type="region of interest" description="Disordered" evidence="10">
    <location>
        <begin position="159"/>
        <end position="179"/>
    </location>
</feature>